<feature type="chain" id="PRO_5015476708" evidence="1">
    <location>
        <begin position="22"/>
        <end position="151"/>
    </location>
</feature>
<dbReference type="Proteomes" id="UP000244722">
    <property type="component" value="Unassembled WGS sequence"/>
</dbReference>
<evidence type="ECO:0000313" key="2">
    <source>
        <dbReference type="EMBL" id="PUU82605.1"/>
    </source>
</evidence>
<keyword evidence="1" id="KW-0732">Signal</keyword>
<protein>
    <submittedName>
        <fullName evidence="2">Uncharacterized protein</fullName>
    </submittedName>
</protein>
<keyword evidence="3" id="KW-1185">Reference proteome</keyword>
<evidence type="ECO:0000256" key="1">
    <source>
        <dbReference type="SAM" id="SignalP"/>
    </source>
</evidence>
<dbReference type="STRING" id="42251.A0A2T7A4I5"/>
<name>A0A2T7A4I5_TUBBO</name>
<dbReference type="AlphaFoldDB" id="A0A2T7A4I5"/>
<gene>
    <name evidence="2" type="ORF">B9Z19DRAFT_1120510</name>
</gene>
<comment type="caution">
    <text evidence="2">The sequence shown here is derived from an EMBL/GenBank/DDBJ whole genome shotgun (WGS) entry which is preliminary data.</text>
</comment>
<accession>A0A2T7A4I5</accession>
<feature type="signal peptide" evidence="1">
    <location>
        <begin position="1"/>
        <end position="21"/>
    </location>
</feature>
<organism evidence="2 3">
    <name type="scientific">Tuber borchii</name>
    <name type="common">White truffle</name>
    <dbReference type="NCBI Taxonomy" id="42251"/>
    <lineage>
        <taxon>Eukaryota</taxon>
        <taxon>Fungi</taxon>
        <taxon>Dikarya</taxon>
        <taxon>Ascomycota</taxon>
        <taxon>Pezizomycotina</taxon>
        <taxon>Pezizomycetes</taxon>
        <taxon>Pezizales</taxon>
        <taxon>Tuberaceae</taxon>
        <taxon>Tuber</taxon>
    </lineage>
</organism>
<sequence length="151" mass="16355">MQAKVFLSYLLATILAVGVIATPVDVLDSVVTPPPDTTNVFEQSFEALATFTATPDPTPTGPTITPGEFDLPIPTGNASVVARDLKTLEKRKKGCIFVTTGCKFKGVSAYICKLPYNKCVNWNTYWSVNLSSFRPDPGIITLSKDSSDDLY</sequence>
<dbReference type="EMBL" id="NESQ01000025">
    <property type="protein sequence ID" value="PUU82605.1"/>
    <property type="molecule type" value="Genomic_DNA"/>
</dbReference>
<reference evidence="2 3" key="1">
    <citation type="submission" date="2017-04" db="EMBL/GenBank/DDBJ databases">
        <title>Draft genome sequence of Tuber borchii Vittad., a whitish edible truffle.</title>
        <authorList>
            <consortium name="DOE Joint Genome Institute"/>
            <person name="Murat C."/>
            <person name="Kuo A."/>
            <person name="Barry K.W."/>
            <person name="Clum A."/>
            <person name="Dockter R.B."/>
            <person name="Fauchery L."/>
            <person name="Iotti M."/>
            <person name="Kohler A."/>
            <person name="Labutti K."/>
            <person name="Lindquist E.A."/>
            <person name="Lipzen A."/>
            <person name="Ohm R.A."/>
            <person name="Wang M."/>
            <person name="Grigoriev I.V."/>
            <person name="Zambonelli A."/>
            <person name="Martin F.M."/>
        </authorList>
    </citation>
    <scope>NUCLEOTIDE SEQUENCE [LARGE SCALE GENOMIC DNA]</scope>
    <source>
        <strain evidence="2 3">Tbo3840</strain>
    </source>
</reference>
<evidence type="ECO:0000313" key="3">
    <source>
        <dbReference type="Proteomes" id="UP000244722"/>
    </source>
</evidence>
<proteinExistence type="predicted"/>